<gene>
    <name evidence="2" type="ORF">EV44_g4318</name>
</gene>
<evidence type="ECO:0000313" key="2">
    <source>
        <dbReference type="EMBL" id="KHJ30405.1"/>
    </source>
</evidence>
<accession>A0A0B1NZE7</accession>
<evidence type="ECO:0000313" key="3">
    <source>
        <dbReference type="Proteomes" id="UP000030854"/>
    </source>
</evidence>
<name>A0A0B1NZE7_UNCNE</name>
<dbReference type="AlphaFoldDB" id="A0A0B1NZE7"/>
<comment type="caution">
    <text evidence="2">The sequence shown here is derived from an EMBL/GenBank/DDBJ whole genome shotgun (WGS) entry which is preliminary data.</text>
</comment>
<protein>
    <submittedName>
        <fullName evidence="2">Putative eka-like protein</fullName>
    </submittedName>
</protein>
<feature type="compositionally biased region" description="Pro residues" evidence="1">
    <location>
        <begin position="19"/>
        <end position="44"/>
    </location>
</feature>
<dbReference type="STRING" id="52586.A0A0B1NZE7"/>
<feature type="region of interest" description="Disordered" evidence="1">
    <location>
        <begin position="1"/>
        <end position="51"/>
    </location>
</feature>
<dbReference type="OMA" id="IENCWVS"/>
<dbReference type="HOGENOM" id="CLU_018153_3_3_1"/>
<sequence>MEYLMESQAPLTEMSSSIPPIPPIPPKTLPLPNPKTPPSPPQNNKPPSDQVLNRKILVPVIPTKRVASNATDSSKTGHSNEVEDTHPYMPRELLEIFTARKRQEQAWHTRLMVCTCFLSGIDGTVSNFQEGAEKEMAKTIQAYLRLAISEFAAVDTIPDVPKFIPTETILKSNSASKVNLPRKPPVVATPLRNLTEKTKHGHIQASDPLPSTTKNIENCWVSVTRNGHKKSRTIKKSVLQTTKAKKQNTQTSTGSDKRLFLRLTDDHEWRKLSPAGIREIVVKKLSISPASISTIKPVRSGFALSLYKDETRQELLKAAIRLSPFDAKLEAASNWTPVMVPTVPKTINTLEGKIELTKDMLANEIERVSLVRPAFLKMFGRNIPDAPHRTWMAYFSKAPRPGFRVFDESGIVKKF</sequence>
<dbReference type="Proteomes" id="UP000030854">
    <property type="component" value="Unassembled WGS sequence"/>
</dbReference>
<evidence type="ECO:0000256" key="1">
    <source>
        <dbReference type="SAM" id="MobiDB-lite"/>
    </source>
</evidence>
<reference evidence="2 3" key="1">
    <citation type="journal article" date="2014" name="BMC Genomics">
        <title>Adaptive genomic structural variation in the grape powdery mildew pathogen, Erysiphe necator.</title>
        <authorList>
            <person name="Jones L."/>
            <person name="Riaz S."/>
            <person name="Morales-Cruz A."/>
            <person name="Amrine K.C."/>
            <person name="McGuire B."/>
            <person name="Gubler W.D."/>
            <person name="Walker M.A."/>
            <person name="Cantu D."/>
        </authorList>
    </citation>
    <scope>NUCLEOTIDE SEQUENCE [LARGE SCALE GENOMIC DNA]</scope>
    <source>
        <strain evidence="3">c</strain>
    </source>
</reference>
<keyword evidence="3" id="KW-1185">Reference proteome</keyword>
<proteinExistence type="predicted"/>
<organism evidence="2 3">
    <name type="scientific">Uncinula necator</name>
    <name type="common">Grape powdery mildew</name>
    <dbReference type="NCBI Taxonomy" id="52586"/>
    <lineage>
        <taxon>Eukaryota</taxon>
        <taxon>Fungi</taxon>
        <taxon>Dikarya</taxon>
        <taxon>Ascomycota</taxon>
        <taxon>Pezizomycotina</taxon>
        <taxon>Leotiomycetes</taxon>
        <taxon>Erysiphales</taxon>
        <taxon>Erysiphaceae</taxon>
        <taxon>Erysiphe</taxon>
    </lineage>
</organism>
<dbReference type="EMBL" id="JNVN01004313">
    <property type="protein sequence ID" value="KHJ30405.1"/>
    <property type="molecule type" value="Genomic_DNA"/>
</dbReference>